<evidence type="ECO:0000256" key="5">
    <source>
        <dbReference type="ARBA" id="ARBA00022771"/>
    </source>
</evidence>
<evidence type="ECO:0000256" key="2">
    <source>
        <dbReference type="ARBA" id="ARBA00012483"/>
    </source>
</evidence>
<dbReference type="InParanoid" id="A0A7R8UND4"/>
<dbReference type="SMART" id="SM00184">
    <property type="entry name" value="RING"/>
    <property type="match status" value="1"/>
</dbReference>
<keyword evidence="12" id="KW-1185">Reference proteome</keyword>
<evidence type="ECO:0000259" key="10">
    <source>
        <dbReference type="PROSITE" id="PS50089"/>
    </source>
</evidence>
<evidence type="ECO:0000313" key="11">
    <source>
        <dbReference type="EMBL" id="CAD7083809.1"/>
    </source>
</evidence>
<dbReference type="InterPro" id="IPR001841">
    <property type="entry name" value="Znf_RING"/>
</dbReference>
<evidence type="ECO:0000256" key="1">
    <source>
        <dbReference type="ARBA" id="ARBA00000900"/>
    </source>
</evidence>
<dbReference type="Pfam" id="PF13639">
    <property type="entry name" value="zf-RING_2"/>
    <property type="match status" value="1"/>
</dbReference>
<dbReference type="OrthoDB" id="21204at2759"/>
<dbReference type="PANTHER" id="PTHR45931:SF3">
    <property type="entry name" value="RING ZINC FINGER-CONTAINING PROTEIN"/>
    <property type="match status" value="1"/>
</dbReference>
<dbReference type="GO" id="GO:0061630">
    <property type="term" value="F:ubiquitin protein ligase activity"/>
    <property type="evidence" value="ECO:0007669"/>
    <property type="project" value="UniProtKB-EC"/>
</dbReference>
<evidence type="ECO:0000256" key="4">
    <source>
        <dbReference type="ARBA" id="ARBA00022723"/>
    </source>
</evidence>
<proteinExistence type="inferred from homology"/>
<dbReference type="AlphaFoldDB" id="A0A7R8UND4"/>
<comment type="catalytic activity">
    <reaction evidence="1">
        <text>S-ubiquitinyl-[E2 ubiquitin-conjugating enzyme]-L-cysteine + [acceptor protein]-L-lysine = [E2 ubiquitin-conjugating enzyme]-L-cysteine + N(6)-ubiquitinyl-[acceptor protein]-L-lysine.</text>
        <dbReference type="EC" id="2.3.2.27"/>
    </reaction>
</comment>
<dbReference type="InterPro" id="IPR051834">
    <property type="entry name" value="RING_finger_E3_ligase"/>
</dbReference>
<dbReference type="PROSITE" id="PS50089">
    <property type="entry name" value="ZF_RING_2"/>
    <property type="match status" value="1"/>
</dbReference>
<protein>
    <recommendedName>
        <fullName evidence="2">RING-type E3 ubiquitin transferase</fullName>
        <ecNumber evidence="2">2.3.2.27</ecNumber>
    </recommendedName>
</protein>
<dbReference type="FunCoup" id="A0A7R8UND4">
    <property type="interactions" value="344"/>
</dbReference>
<evidence type="ECO:0000313" key="12">
    <source>
        <dbReference type="Proteomes" id="UP000594454"/>
    </source>
</evidence>
<dbReference type="OMA" id="KKANSCP"/>
<dbReference type="GO" id="GO:0016567">
    <property type="term" value="P:protein ubiquitination"/>
    <property type="evidence" value="ECO:0007669"/>
    <property type="project" value="UniProtKB-ARBA"/>
</dbReference>
<sequence>MTDYFDEHAPDADPMEQELQNLRRLRVLAALNGLEVDLDAPSASKAAIEKLPVHVITKDEQVECPICKMEGEEGESYKVLPCKHEFHDACVKIWLSKTNSCPMCRFELETDDPEYEELRRYRAEERQRQERVDQLLDSMFT</sequence>
<dbReference type="SUPFAM" id="SSF57850">
    <property type="entry name" value="RING/U-box"/>
    <property type="match status" value="1"/>
</dbReference>
<feature type="domain" description="RING-type" evidence="10">
    <location>
        <begin position="64"/>
        <end position="105"/>
    </location>
</feature>
<dbReference type="FunFam" id="3.30.40.10:FF:000127">
    <property type="entry name" value="E3 ubiquitin-protein ligase RNF181"/>
    <property type="match status" value="1"/>
</dbReference>
<evidence type="ECO:0000256" key="8">
    <source>
        <dbReference type="ARBA" id="ARBA00038197"/>
    </source>
</evidence>
<reference evidence="11 12" key="1">
    <citation type="submission" date="2020-11" db="EMBL/GenBank/DDBJ databases">
        <authorList>
            <person name="Wallbank WR R."/>
            <person name="Pardo Diaz C."/>
            <person name="Kozak K."/>
            <person name="Martin S."/>
            <person name="Jiggins C."/>
            <person name="Moest M."/>
            <person name="Warren A I."/>
            <person name="Generalovic N T."/>
            <person name="Byers J.R.P. K."/>
            <person name="Montejo-Kovacevich G."/>
            <person name="Yen C E."/>
        </authorList>
    </citation>
    <scope>NUCLEOTIDE SEQUENCE [LARGE SCALE GENOMIC DNA]</scope>
</reference>
<keyword evidence="6" id="KW-0833">Ubl conjugation pathway</keyword>
<organism evidence="11 12">
    <name type="scientific">Hermetia illucens</name>
    <name type="common">Black soldier fly</name>
    <dbReference type="NCBI Taxonomy" id="343691"/>
    <lineage>
        <taxon>Eukaryota</taxon>
        <taxon>Metazoa</taxon>
        <taxon>Ecdysozoa</taxon>
        <taxon>Arthropoda</taxon>
        <taxon>Hexapoda</taxon>
        <taxon>Insecta</taxon>
        <taxon>Pterygota</taxon>
        <taxon>Neoptera</taxon>
        <taxon>Endopterygota</taxon>
        <taxon>Diptera</taxon>
        <taxon>Brachycera</taxon>
        <taxon>Stratiomyomorpha</taxon>
        <taxon>Stratiomyidae</taxon>
        <taxon>Hermetiinae</taxon>
        <taxon>Hermetia</taxon>
    </lineage>
</organism>
<keyword evidence="5 9" id="KW-0863">Zinc-finger</keyword>
<evidence type="ECO:0000256" key="7">
    <source>
        <dbReference type="ARBA" id="ARBA00022833"/>
    </source>
</evidence>
<evidence type="ECO:0000256" key="9">
    <source>
        <dbReference type="PROSITE-ProRule" id="PRU00175"/>
    </source>
</evidence>
<keyword evidence="7" id="KW-0862">Zinc</keyword>
<keyword evidence="4" id="KW-0479">Metal-binding</keyword>
<dbReference type="GO" id="GO:0006511">
    <property type="term" value="P:ubiquitin-dependent protein catabolic process"/>
    <property type="evidence" value="ECO:0007669"/>
    <property type="project" value="TreeGrafter"/>
</dbReference>
<gene>
    <name evidence="11" type="ORF">HERILL_LOCUS6740</name>
</gene>
<dbReference type="Gene3D" id="3.30.40.10">
    <property type="entry name" value="Zinc/RING finger domain, C3HC4 (zinc finger)"/>
    <property type="match status" value="1"/>
</dbReference>
<dbReference type="Proteomes" id="UP000594454">
    <property type="component" value="Chromosome 3"/>
</dbReference>
<dbReference type="InterPro" id="IPR013083">
    <property type="entry name" value="Znf_RING/FYVE/PHD"/>
</dbReference>
<accession>A0A7R8UND4</accession>
<dbReference type="GO" id="GO:0005634">
    <property type="term" value="C:nucleus"/>
    <property type="evidence" value="ECO:0007669"/>
    <property type="project" value="TreeGrafter"/>
</dbReference>
<comment type="similarity">
    <text evidence="8">Belongs to the RNF181 family.</text>
</comment>
<dbReference type="EC" id="2.3.2.27" evidence="2"/>
<dbReference type="PANTHER" id="PTHR45931">
    <property type="entry name" value="SI:CH211-59O9.10"/>
    <property type="match status" value="1"/>
</dbReference>
<evidence type="ECO:0000256" key="6">
    <source>
        <dbReference type="ARBA" id="ARBA00022786"/>
    </source>
</evidence>
<name>A0A7R8UND4_HERIL</name>
<keyword evidence="3" id="KW-0808">Transferase</keyword>
<dbReference type="EMBL" id="LR899011">
    <property type="protein sequence ID" value="CAD7083809.1"/>
    <property type="molecule type" value="Genomic_DNA"/>
</dbReference>
<evidence type="ECO:0000256" key="3">
    <source>
        <dbReference type="ARBA" id="ARBA00022679"/>
    </source>
</evidence>
<dbReference type="CDD" id="cd16669">
    <property type="entry name" value="RING-H2_RNF181"/>
    <property type="match status" value="1"/>
</dbReference>
<dbReference type="GO" id="GO:0008270">
    <property type="term" value="F:zinc ion binding"/>
    <property type="evidence" value="ECO:0007669"/>
    <property type="project" value="UniProtKB-KW"/>
</dbReference>